<feature type="domain" description="PapC-like C-terminal" evidence="10">
    <location>
        <begin position="762"/>
        <end position="826"/>
    </location>
</feature>
<keyword evidence="6" id="KW-0732">Signal</keyword>
<accession>A0A096FDX7</accession>
<dbReference type="Gene3D" id="2.60.40.2610">
    <property type="entry name" value="Outer membrane usher protein FimD, plug domain"/>
    <property type="match status" value="1"/>
</dbReference>
<evidence type="ECO:0000313" key="13">
    <source>
        <dbReference type="Proteomes" id="UP000029553"/>
    </source>
</evidence>
<protein>
    <submittedName>
        <fullName evidence="12">Fimbrial usher protein</fullName>
    </submittedName>
</protein>
<dbReference type="InterPro" id="IPR000015">
    <property type="entry name" value="Fimb_usher"/>
</dbReference>
<dbReference type="Gene3D" id="2.60.40.2070">
    <property type="match status" value="1"/>
</dbReference>
<keyword evidence="8 9" id="KW-0998">Cell outer membrane</keyword>
<dbReference type="PANTHER" id="PTHR30451:SF20">
    <property type="entry name" value="FIMBRIAE USHER"/>
    <property type="match status" value="1"/>
</dbReference>
<dbReference type="Pfam" id="PF13953">
    <property type="entry name" value="PapC_C"/>
    <property type="match status" value="1"/>
</dbReference>
<dbReference type="FunFam" id="2.60.40.3110:FF:000001">
    <property type="entry name" value="Putative fimbrial outer membrane usher"/>
    <property type="match status" value="1"/>
</dbReference>
<dbReference type="InterPro" id="IPR025949">
    <property type="entry name" value="PapC-like_C"/>
</dbReference>
<evidence type="ECO:0000256" key="8">
    <source>
        <dbReference type="ARBA" id="ARBA00023237"/>
    </source>
</evidence>
<dbReference type="GO" id="GO:0009279">
    <property type="term" value="C:cell outer membrane"/>
    <property type="evidence" value="ECO:0007669"/>
    <property type="project" value="UniProtKB-SubCell"/>
</dbReference>
<evidence type="ECO:0000256" key="6">
    <source>
        <dbReference type="ARBA" id="ARBA00022729"/>
    </source>
</evidence>
<evidence type="ECO:0000256" key="4">
    <source>
        <dbReference type="ARBA" id="ARBA00022452"/>
    </source>
</evidence>
<dbReference type="InterPro" id="IPR042186">
    <property type="entry name" value="FimD_plug_dom"/>
</dbReference>
<dbReference type="Proteomes" id="UP000029553">
    <property type="component" value="Unassembled WGS sequence"/>
</dbReference>
<proteinExistence type="inferred from homology"/>
<comment type="caution">
    <text evidence="12">The sequence shown here is derived from an EMBL/GenBank/DDBJ whole genome shotgun (WGS) entry which is preliminary data.</text>
</comment>
<name>A0A096FDX7_COMTE</name>
<dbReference type="PANTHER" id="PTHR30451">
    <property type="entry name" value="OUTER MEMBRANE USHER PROTEIN"/>
    <property type="match status" value="1"/>
</dbReference>
<dbReference type="AlphaFoldDB" id="A0A096FDX7"/>
<dbReference type="PROSITE" id="PS01151">
    <property type="entry name" value="FIMBRIAL_USHER"/>
    <property type="match status" value="1"/>
</dbReference>
<evidence type="ECO:0000256" key="2">
    <source>
        <dbReference type="ARBA" id="ARBA00008064"/>
    </source>
</evidence>
<dbReference type="InterPro" id="IPR025885">
    <property type="entry name" value="PapC_N"/>
</dbReference>
<feature type="domain" description="PapC N-terminal" evidence="11">
    <location>
        <begin position="39"/>
        <end position="183"/>
    </location>
</feature>
<gene>
    <name evidence="12" type="ORF">P353_16145</name>
</gene>
<keyword evidence="7 9" id="KW-0472">Membrane</keyword>
<evidence type="ECO:0000256" key="7">
    <source>
        <dbReference type="ARBA" id="ARBA00023136"/>
    </source>
</evidence>
<evidence type="ECO:0000256" key="3">
    <source>
        <dbReference type="ARBA" id="ARBA00022448"/>
    </source>
</evidence>
<dbReference type="InterPro" id="IPR043142">
    <property type="entry name" value="PapC-like_C_sf"/>
</dbReference>
<dbReference type="InterPro" id="IPR018030">
    <property type="entry name" value="Fimbrial_membr_usher_CS"/>
</dbReference>
<evidence type="ECO:0000259" key="10">
    <source>
        <dbReference type="Pfam" id="PF13953"/>
    </source>
</evidence>
<dbReference type="GO" id="GO:0009297">
    <property type="term" value="P:pilus assembly"/>
    <property type="evidence" value="ECO:0007669"/>
    <property type="project" value="InterPro"/>
</dbReference>
<evidence type="ECO:0000256" key="9">
    <source>
        <dbReference type="RuleBase" id="RU003884"/>
    </source>
</evidence>
<comment type="similarity">
    <text evidence="2 9">Belongs to the fimbrial export usher family.</text>
</comment>
<keyword evidence="5 9" id="KW-0812">Transmembrane</keyword>
<keyword evidence="3 9" id="KW-0813">Transport</keyword>
<dbReference type="InterPro" id="IPR037224">
    <property type="entry name" value="PapC_N_sf"/>
</dbReference>
<keyword evidence="9" id="KW-1029">Fimbrium biogenesis</keyword>
<reference evidence="12 13" key="1">
    <citation type="submission" date="2013-09" db="EMBL/GenBank/DDBJ databases">
        <title>High correlation between genotypes and phenotypes of environmental bacteria Comamonas testosteroni strains.</title>
        <authorList>
            <person name="Liu L."/>
            <person name="Zhu W."/>
            <person name="Xia X."/>
            <person name="Xu B."/>
            <person name="Luo M."/>
            <person name="Wang G."/>
        </authorList>
    </citation>
    <scope>NUCLEOTIDE SEQUENCE [LARGE SCALE GENOMIC DNA]</scope>
    <source>
        <strain evidence="12 13">JL40</strain>
    </source>
</reference>
<evidence type="ECO:0000256" key="1">
    <source>
        <dbReference type="ARBA" id="ARBA00004571"/>
    </source>
</evidence>
<dbReference type="Gene3D" id="2.60.40.3110">
    <property type="match status" value="1"/>
</dbReference>
<dbReference type="EMBL" id="AWOR01000052">
    <property type="protein sequence ID" value="KGH28164.1"/>
    <property type="molecule type" value="Genomic_DNA"/>
</dbReference>
<dbReference type="Pfam" id="PF00577">
    <property type="entry name" value="Usher"/>
    <property type="match status" value="1"/>
</dbReference>
<dbReference type="GO" id="GO:0015473">
    <property type="term" value="F:fimbrial usher porin activity"/>
    <property type="evidence" value="ECO:0007669"/>
    <property type="project" value="InterPro"/>
</dbReference>
<sequence length="860" mass="92853">MFIDARLSLRDALRAAIVSAALTGGISQVLAKTGGQQASFNPAFLQGSASDRVDISRFERGNPVVPGSYQLDVYVNQNGIGQQDIIVQDAQDGRASRYCFKRNQLASLGLDAARVPDAAAPDADCVDITQQLPGAQAELDLATLRLDLTIPQAFLKLSSRGYVDPREWDRGVTAGFIDYNANAYRNDGRGQESTQLYTGLNLGLNIGNWRLRHNGSYSQSSGSGPTTSHYDAVSSYAQRDLTGLKSQLTLGEYYTPSGLFDSVPYTGVQLASDDRMLPDSQRGFAPAIRGTAESNARVTVRQGGTVLYETSVAPGPFVINDLYNTGYSGDLNVTVTEADGRVRSFTVPFASVAQLLRPGTSRYSLTAGKYRDDSLKNKPRFAQGTYQRGISNRWTGYIGSIIADQYLAVQGGVALSTSLGAFAFDITHSRASGLQERGGLKSSARGQGSRLSYSKLLESTRTNFAVAAYRFSSEGYLSFGDFARARDPSAAPARRQRSRFQVNINQPLAKGYGSLFLSGSSQSYWQTGQSRDTNYQAGYSNSYRWGSMSLSASRVESNRGKKITQYMLMLSFPLGRSSRAPYLSSSSTYSDKGDLNNQLNVSGVLGEFNQFNYGVYGSRSRAEGDTSNSGGVNVQYRAASTNLSGSYSQGDGYRQIGLGLSGSVVAHPEGITFSQSQGETRAIVQAKDAKGARMLNNNGDQLDGSGYGVVASLMPYRQNEVALDPKGIADDVELQLTSQSIAPRYGAVVMLNYPTVTGEPVLLTLHNEQRQALPMGAEVLDAQGNSLTLVGQGSRVFFRATEPQGQLTVRWGQSSDRQCLVHYSLPSLEHKRESPFIKAQALCSKPSSASLPRSVHEESS</sequence>
<dbReference type="Pfam" id="PF13954">
    <property type="entry name" value="PapC_N"/>
    <property type="match status" value="1"/>
</dbReference>
<dbReference type="RefSeq" id="WP_080750562.1">
    <property type="nucleotide sequence ID" value="NZ_AWOR01000052.1"/>
</dbReference>
<comment type="subcellular location">
    <subcellularLocation>
        <location evidence="1 9">Cell outer membrane</location>
        <topology evidence="1 9">Multi-pass membrane protein</topology>
    </subcellularLocation>
</comment>
<evidence type="ECO:0000259" key="11">
    <source>
        <dbReference type="Pfam" id="PF13954"/>
    </source>
</evidence>
<organism evidence="12 13">
    <name type="scientific">Comamonas testosteroni</name>
    <name type="common">Pseudomonas testosteroni</name>
    <dbReference type="NCBI Taxonomy" id="285"/>
    <lineage>
        <taxon>Bacteria</taxon>
        <taxon>Pseudomonadati</taxon>
        <taxon>Pseudomonadota</taxon>
        <taxon>Betaproteobacteria</taxon>
        <taxon>Burkholderiales</taxon>
        <taxon>Comamonadaceae</taxon>
        <taxon>Comamonas</taxon>
    </lineage>
</organism>
<evidence type="ECO:0000256" key="5">
    <source>
        <dbReference type="ARBA" id="ARBA00022692"/>
    </source>
</evidence>
<dbReference type="SUPFAM" id="SSF141729">
    <property type="entry name" value="FimD N-terminal domain-like"/>
    <property type="match status" value="1"/>
</dbReference>
<dbReference type="Gene3D" id="3.10.20.410">
    <property type="match status" value="1"/>
</dbReference>
<evidence type="ECO:0000313" key="12">
    <source>
        <dbReference type="EMBL" id="KGH28164.1"/>
    </source>
</evidence>
<keyword evidence="4" id="KW-1134">Transmembrane beta strand</keyword>